<feature type="region of interest" description="Disordered" evidence="5">
    <location>
        <begin position="93"/>
        <end position="129"/>
    </location>
</feature>
<dbReference type="GO" id="GO:0043495">
    <property type="term" value="F:protein-membrane adaptor activity"/>
    <property type="evidence" value="ECO:0007669"/>
    <property type="project" value="TreeGrafter"/>
</dbReference>
<keyword evidence="4 6" id="KW-0472">Membrane</keyword>
<organism evidence="8 9">
    <name type="scientific">Recurvomyces mirabilis</name>
    <dbReference type="NCBI Taxonomy" id="574656"/>
    <lineage>
        <taxon>Eukaryota</taxon>
        <taxon>Fungi</taxon>
        <taxon>Dikarya</taxon>
        <taxon>Ascomycota</taxon>
        <taxon>Pezizomycotina</taxon>
        <taxon>Dothideomycetes</taxon>
        <taxon>Dothideomycetidae</taxon>
        <taxon>Mycosphaerellales</taxon>
        <taxon>Teratosphaeriaceae</taxon>
        <taxon>Recurvomyces</taxon>
    </lineage>
</organism>
<dbReference type="PROSITE" id="PS51469">
    <property type="entry name" value="SUN"/>
    <property type="match status" value="1"/>
</dbReference>
<keyword evidence="2 6" id="KW-0812">Transmembrane</keyword>
<name>A0AAE1C4Z1_9PEZI</name>
<feature type="compositionally biased region" description="Polar residues" evidence="5">
    <location>
        <begin position="1"/>
        <end position="20"/>
    </location>
</feature>
<dbReference type="EMBL" id="JAUTXT010000005">
    <property type="protein sequence ID" value="KAK3678170.1"/>
    <property type="molecule type" value="Genomic_DNA"/>
</dbReference>
<dbReference type="PANTHER" id="PTHR12911:SF8">
    <property type="entry name" value="KLAROID PROTEIN-RELATED"/>
    <property type="match status" value="1"/>
</dbReference>
<dbReference type="Gene3D" id="2.60.120.260">
    <property type="entry name" value="Galactose-binding domain-like"/>
    <property type="match status" value="1"/>
</dbReference>
<dbReference type="AlphaFoldDB" id="A0AAE1C4Z1"/>
<dbReference type="PANTHER" id="PTHR12911">
    <property type="entry name" value="SAD1/UNC-84-LIKE PROTEIN-RELATED"/>
    <property type="match status" value="1"/>
</dbReference>
<evidence type="ECO:0000256" key="2">
    <source>
        <dbReference type="ARBA" id="ARBA00022692"/>
    </source>
</evidence>
<evidence type="ECO:0000313" key="8">
    <source>
        <dbReference type="EMBL" id="KAK3678170.1"/>
    </source>
</evidence>
<proteinExistence type="predicted"/>
<feature type="region of interest" description="Disordered" evidence="5">
    <location>
        <begin position="1"/>
        <end position="51"/>
    </location>
</feature>
<comment type="subcellular location">
    <subcellularLocation>
        <location evidence="1">Membrane</location>
    </subcellularLocation>
</comment>
<reference evidence="8" key="1">
    <citation type="submission" date="2023-07" db="EMBL/GenBank/DDBJ databases">
        <title>Black Yeasts Isolated from many extreme environments.</title>
        <authorList>
            <person name="Coleine C."/>
            <person name="Stajich J.E."/>
            <person name="Selbmann L."/>
        </authorList>
    </citation>
    <scope>NUCLEOTIDE SEQUENCE</scope>
    <source>
        <strain evidence="8">CCFEE 5485</strain>
    </source>
</reference>
<evidence type="ECO:0000256" key="6">
    <source>
        <dbReference type="SAM" id="Phobius"/>
    </source>
</evidence>
<keyword evidence="9" id="KW-1185">Reference proteome</keyword>
<evidence type="ECO:0000256" key="4">
    <source>
        <dbReference type="ARBA" id="ARBA00023136"/>
    </source>
</evidence>
<dbReference type="InterPro" id="IPR045119">
    <property type="entry name" value="SUN1-5"/>
</dbReference>
<dbReference type="InterPro" id="IPR012919">
    <property type="entry name" value="SUN_dom"/>
</dbReference>
<evidence type="ECO:0000313" key="9">
    <source>
        <dbReference type="Proteomes" id="UP001274830"/>
    </source>
</evidence>
<dbReference type="Proteomes" id="UP001274830">
    <property type="component" value="Unassembled WGS sequence"/>
</dbReference>
<gene>
    <name evidence="8" type="ORF">LTR78_002266</name>
</gene>
<evidence type="ECO:0000256" key="3">
    <source>
        <dbReference type="ARBA" id="ARBA00022989"/>
    </source>
</evidence>
<evidence type="ECO:0000256" key="1">
    <source>
        <dbReference type="ARBA" id="ARBA00004370"/>
    </source>
</evidence>
<feature type="compositionally biased region" description="Polar residues" evidence="5">
    <location>
        <begin position="108"/>
        <end position="120"/>
    </location>
</feature>
<comment type="caution">
    <text evidence="8">The sequence shown here is derived from an EMBL/GenBank/DDBJ whole genome shotgun (WGS) entry which is preliminary data.</text>
</comment>
<dbReference type="Pfam" id="PF07738">
    <property type="entry name" value="Sad1_UNC"/>
    <property type="match status" value="1"/>
</dbReference>
<dbReference type="GO" id="GO:0034993">
    <property type="term" value="C:meiotic nuclear membrane microtubule tethering complex"/>
    <property type="evidence" value="ECO:0007669"/>
    <property type="project" value="TreeGrafter"/>
</dbReference>
<protein>
    <recommendedName>
        <fullName evidence="7">SUN domain-containing protein</fullName>
    </recommendedName>
</protein>
<accession>A0AAE1C4Z1</accession>
<evidence type="ECO:0000256" key="5">
    <source>
        <dbReference type="SAM" id="MobiDB-lite"/>
    </source>
</evidence>
<sequence>MSQTPGPSTRLRSSRQNTPLPVTAPPGTKQKPTALPAASVGISSGYGAPGKPVIRTQIATETTNLTTLLQNAREPPPAIEEEQADADAIGVAAQASKTTSRRAPGRPSTATRRQRATGSLLNGDADLLPQPRRVPSRLAEVPPADMSMNGDGDGTALRNATFIDHNAGYGGRGGVPDYEPGNIALAAHTLPRYIPQVLRDFNKDLWSFLKAVGAICLIVISTLLALASIFSVCYGLAFTVGAVYKGSSIGSHLAAWTGRSATPPLTEMERMWIEFRSAHDQRELLRDQDLNKTRVDFLQSVAIRMLEGRMSEWDRIHTLNEKTMKRLERMLPSDMAAEMVDGHLVIPDRFWQALQDKLTNNGSALWRAFLDSNWDGVQEVTDKRVANSLANLKNQKQIVSPADFAEAVGKNYAYMESHFKEEMRTAERTMVADFRRVASESASDAVATKMTDLFSSSQLELLAKANQVRNTYEALRQVNFFSPGHGARAVPVNTSPTYTKGKNSWQKWFYPAHPPIAALQRWEEATDCWCATPSTDMGNAQLTVKMGHTIFPDKLIIEHIPSQGTLNISTAPRELEIWIEKPVNSPNTAEQMRETMREQGISSDYCGTPPSNNHNTVQSIPMFVDTSLLGLAAKTMTIRVSKNWGGEATCLYRLRMTGARVEPTS</sequence>
<feature type="transmembrane region" description="Helical" evidence="6">
    <location>
        <begin position="208"/>
        <end position="230"/>
    </location>
</feature>
<feature type="domain" description="SUN" evidence="7">
    <location>
        <begin position="486"/>
        <end position="661"/>
    </location>
</feature>
<keyword evidence="3 6" id="KW-1133">Transmembrane helix</keyword>
<evidence type="ECO:0000259" key="7">
    <source>
        <dbReference type="PROSITE" id="PS51469"/>
    </source>
</evidence>